<dbReference type="Proteomes" id="UP000692954">
    <property type="component" value="Unassembled WGS sequence"/>
</dbReference>
<reference evidence="1" key="1">
    <citation type="submission" date="2021-01" db="EMBL/GenBank/DDBJ databases">
        <authorList>
            <consortium name="Genoscope - CEA"/>
            <person name="William W."/>
        </authorList>
    </citation>
    <scope>NUCLEOTIDE SEQUENCE</scope>
</reference>
<evidence type="ECO:0000313" key="1">
    <source>
        <dbReference type="EMBL" id="CAD8129531.1"/>
    </source>
</evidence>
<accession>A0A8S1RLR6</accession>
<evidence type="ECO:0000313" key="2">
    <source>
        <dbReference type="Proteomes" id="UP000692954"/>
    </source>
</evidence>
<protein>
    <submittedName>
        <fullName evidence="1">Uncharacterized protein</fullName>
    </submittedName>
</protein>
<keyword evidence="2" id="KW-1185">Reference proteome</keyword>
<organism evidence="1 2">
    <name type="scientific">Paramecium sonneborni</name>
    <dbReference type="NCBI Taxonomy" id="65129"/>
    <lineage>
        <taxon>Eukaryota</taxon>
        <taxon>Sar</taxon>
        <taxon>Alveolata</taxon>
        <taxon>Ciliophora</taxon>
        <taxon>Intramacronucleata</taxon>
        <taxon>Oligohymenophorea</taxon>
        <taxon>Peniculida</taxon>
        <taxon>Parameciidae</taxon>
        <taxon>Paramecium</taxon>
    </lineage>
</organism>
<comment type="caution">
    <text evidence="1">The sequence shown here is derived from an EMBL/GenBank/DDBJ whole genome shotgun (WGS) entry which is preliminary data.</text>
</comment>
<proteinExistence type="predicted"/>
<sequence>MVDGLNSVMNFGIIYNLHIMADIKIVKKLVAGKPA</sequence>
<gene>
    <name evidence="1" type="ORF">PSON_ATCC_30995.1.T2280004</name>
</gene>
<dbReference type="AlphaFoldDB" id="A0A8S1RLR6"/>
<dbReference type="EMBL" id="CAJJDN010000228">
    <property type="protein sequence ID" value="CAD8129531.1"/>
    <property type="molecule type" value="Genomic_DNA"/>
</dbReference>
<name>A0A8S1RLR6_9CILI</name>